<dbReference type="RefSeq" id="WP_183976707.1">
    <property type="nucleotide sequence ID" value="NZ_JACIBY010000009.1"/>
</dbReference>
<reference evidence="2 3" key="1">
    <citation type="submission" date="2020-08" db="EMBL/GenBank/DDBJ databases">
        <title>Genomic Encyclopedia of Type Strains, Phase IV (KMG-IV): sequencing the most valuable type-strain genomes for metagenomic binning, comparative biology and taxonomic classification.</title>
        <authorList>
            <person name="Goeker M."/>
        </authorList>
    </citation>
    <scope>NUCLEOTIDE SEQUENCE [LARGE SCALE GENOMIC DNA]</scope>
    <source>
        <strain evidence="2 3">DSM 17976</strain>
    </source>
</reference>
<evidence type="ECO:0000256" key="1">
    <source>
        <dbReference type="SAM" id="Phobius"/>
    </source>
</evidence>
<feature type="transmembrane region" description="Helical" evidence="1">
    <location>
        <begin position="323"/>
        <end position="350"/>
    </location>
</feature>
<feature type="transmembrane region" description="Helical" evidence="1">
    <location>
        <begin position="291"/>
        <end position="311"/>
    </location>
</feature>
<feature type="transmembrane region" description="Helical" evidence="1">
    <location>
        <begin position="180"/>
        <end position="206"/>
    </location>
</feature>
<feature type="transmembrane region" description="Helical" evidence="1">
    <location>
        <begin position="98"/>
        <end position="122"/>
    </location>
</feature>
<keyword evidence="1" id="KW-0472">Membrane</keyword>
<accession>A0A7W6ERW2</accession>
<feature type="transmembrane region" description="Helical" evidence="1">
    <location>
        <begin position="16"/>
        <end position="35"/>
    </location>
</feature>
<evidence type="ECO:0000313" key="3">
    <source>
        <dbReference type="Proteomes" id="UP000541352"/>
    </source>
</evidence>
<comment type="caution">
    <text evidence="2">The sequence shown here is derived from an EMBL/GenBank/DDBJ whole genome shotgun (WGS) entry which is preliminary data.</text>
</comment>
<dbReference type="EMBL" id="JACIBY010000009">
    <property type="protein sequence ID" value="MBB3839998.1"/>
    <property type="molecule type" value="Genomic_DNA"/>
</dbReference>
<keyword evidence="1" id="KW-1133">Transmembrane helix</keyword>
<feature type="transmembrane region" description="Helical" evidence="1">
    <location>
        <begin position="218"/>
        <end position="239"/>
    </location>
</feature>
<evidence type="ECO:0000313" key="2">
    <source>
        <dbReference type="EMBL" id="MBB3839998.1"/>
    </source>
</evidence>
<protein>
    <submittedName>
        <fullName evidence="2">Uncharacterized protein</fullName>
    </submittedName>
</protein>
<feature type="transmembrane region" description="Helical" evidence="1">
    <location>
        <begin position="41"/>
        <end position="66"/>
    </location>
</feature>
<dbReference type="AlphaFoldDB" id="A0A7W6ERW2"/>
<keyword evidence="3" id="KW-1185">Reference proteome</keyword>
<keyword evidence="1" id="KW-0812">Transmembrane</keyword>
<sequence length="377" mass="44690">MLSVLHILRKTLVTEYYRLNTGFLFLVAMFAFGILRPEDHIALASYVFASPFLLALMGVVFALYHFKTVFFVRQRLLWDSHSFLYNLLLIAKPYRWAAWLYVQWMLWLPVALYVIFVGYYGWWTGQRLSVIATMIYLLLVPVTGVAAYEYRLQRPNPDTRLSIVTTYLNRRFNKPQWSYFILYLFSENPVLLFLTKGFSCFVVVGICKIYPTDSYDERLFSLGALTIGMVHSVLMLHLYEFEHLQLPLLRNMPMKMGQRLQQYGLLFVLMMLPEIVFLVRYMPVGLNWGYIWEWSLLVIGMLFLLFGRFLQKHYVMDTLLRQGFYAFFIGFFLIMFKVPTLILALGSWGIGLWLCHRFYYTSEYIIHQEGLKIRPEE</sequence>
<feature type="transmembrane region" description="Helical" evidence="1">
    <location>
        <begin position="128"/>
        <end position="150"/>
    </location>
</feature>
<feature type="transmembrane region" description="Helical" evidence="1">
    <location>
        <begin position="260"/>
        <end position="279"/>
    </location>
</feature>
<name>A0A7W6ERW2_9BACT</name>
<dbReference type="Proteomes" id="UP000541352">
    <property type="component" value="Unassembled WGS sequence"/>
</dbReference>
<proteinExistence type="predicted"/>
<organism evidence="2 3">
    <name type="scientific">Runella defluvii</name>
    <dbReference type="NCBI Taxonomy" id="370973"/>
    <lineage>
        <taxon>Bacteria</taxon>
        <taxon>Pseudomonadati</taxon>
        <taxon>Bacteroidota</taxon>
        <taxon>Cytophagia</taxon>
        <taxon>Cytophagales</taxon>
        <taxon>Spirosomataceae</taxon>
        <taxon>Runella</taxon>
    </lineage>
</organism>
<gene>
    <name evidence="2" type="ORF">FHS57_004011</name>
</gene>